<dbReference type="EMBL" id="JALBWM010000056">
    <property type="protein sequence ID" value="MCO1335291.1"/>
    <property type="molecule type" value="Genomic_DNA"/>
</dbReference>
<comment type="caution">
    <text evidence="1">The sequence shown here is derived from an EMBL/GenBank/DDBJ whole genome shotgun (WGS) entry which is preliminary data.</text>
</comment>
<protein>
    <submittedName>
        <fullName evidence="1">Uncharacterized protein</fullName>
    </submittedName>
</protein>
<gene>
    <name evidence="1" type="ORF">MO867_13215</name>
</gene>
<accession>A0A9X2EP72</accession>
<dbReference type="Proteomes" id="UP001139028">
    <property type="component" value="Unassembled WGS sequence"/>
</dbReference>
<name>A0A9X2EP72_9GAMM</name>
<organism evidence="1 2">
    <name type="scientific">Microbulbifer okhotskensis</name>
    <dbReference type="NCBI Taxonomy" id="2926617"/>
    <lineage>
        <taxon>Bacteria</taxon>
        <taxon>Pseudomonadati</taxon>
        <taxon>Pseudomonadota</taxon>
        <taxon>Gammaproteobacteria</taxon>
        <taxon>Cellvibrionales</taxon>
        <taxon>Microbulbiferaceae</taxon>
        <taxon>Microbulbifer</taxon>
    </lineage>
</organism>
<keyword evidence="2" id="KW-1185">Reference proteome</keyword>
<evidence type="ECO:0000313" key="2">
    <source>
        <dbReference type="Proteomes" id="UP001139028"/>
    </source>
</evidence>
<dbReference type="AlphaFoldDB" id="A0A9X2EP72"/>
<proteinExistence type="predicted"/>
<reference evidence="1" key="1">
    <citation type="journal article" date="2022" name="Arch. Microbiol.">
        <title>Microbulbifer okhotskensis sp. nov., isolated from a deep bottom sediment of the Okhotsk Sea.</title>
        <authorList>
            <person name="Romanenko L."/>
            <person name="Kurilenko V."/>
            <person name="Otstavnykh N."/>
            <person name="Velansky P."/>
            <person name="Isaeva M."/>
            <person name="Mikhailov V."/>
        </authorList>
    </citation>
    <scope>NUCLEOTIDE SEQUENCE</scope>
    <source>
        <strain evidence="1">OS29</strain>
    </source>
</reference>
<sequence>MKGPFTGVLYPILFGLALQSASVSSQHFDEGAYTDRQLKYIEEGISSSSDTAVVLQAYTGDELNWDALNKNLDVLRNGGKKNSDFTLTRLIRILFFRPEIKDELFAALNGYHFWFVEGGTGDHVFASENHMIMYTSAQYLLQEKYGAFVDDRTYIRLKRYLEVKNQYGFYEFYSPVYYPYTLSALLNLVDFAEDEEIRELASVAAQRLLQDILLVTNDEGINFAAAGRSNDGYRRNGSGGNINRIIYLLTGLGKESVRTPSPAGVMLATSGLEITDEVFEYFGRDLNMNYSVGHSLGDAKNSLYADLPQEERVPFYWSQGAYFHPDVAADTAWFASKYQLDGYEGLKAFDQFLGLSEAAAPAAAKAGAVFSRSSVLSSANFAMYKDGGVMMHSVQDYWPGRQGYQQTAWIATTGTQSVWAKVGDGDSTMQNDHLPKIKQVNNVAVIQYNPYPAIELFHSGGSNVALQWPDGFEQGSRSGNWKFGKEDDGYVAVRYPCGNGDSNTVTCDWNEQTWVVIMGSEDRYGSFDAFKQKVLNEVSYDADWEWHGSFWKGTLKYVYDSDVKFDGTNISLTW</sequence>
<dbReference type="RefSeq" id="WP_252468816.1">
    <property type="nucleotide sequence ID" value="NZ_JALBWM010000056.1"/>
</dbReference>
<evidence type="ECO:0000313" key="1">
    <source>
        <dbReference type="EMBL" id="MCO1335291.1"/>
    </source>
</evidence>